<dbReference type="CDD" id="cd00106">
    <property type="entry name" value="KISc"/>
    <property type="match status" value="1"/>
</dbReference>
<feature type="compositionally biased region" description="Polar residues" evidence="12">
    <location>
        <begin position="637"/>
        <end position="646"/>
    </location>
</feature>
<gene>
    <name evidence="14" type="ORF">PF005_g1760</name>
</gene>
<evidence type="ECO:0000259" key="13">
    <source>
        <dbReference type="PROSITE" id="PS50067"/>
    </source>
</evidence>
<feature type="binding site" evidence="10">
    <location>
        <begin position="95"/>
        <end position="102"/>
    </location>
    <ligand>
        <name>ATP</name>
        <dbReference type="ChEBI" id="CHEBI:30616"/>
    </ligand>
</feature>
<evidence type="ECO:0000256" key="4">
    <source>
        <dbReference type="ARBA" id="ARBA00022741"/>
    </source>
</evidence>
<organism evidence="14 15">
    <name type="scientific">Phytophthora fragariae</name>
    <dbReference type="NCBI Taxonomy" id="53985"/>
    <lineage>
        <taxon>Eukaryota</taxon>
        <taxon>Sar</taxon>
        <taxon>Stramenopiles</taxon>
        <taxon>Oomycota</taxon>
        <taxon>Peronosporomycetes</taxon>
        <taxon>Peronosporales</taxon>
        <taxon>Peronosporaceae</taxon>
        <taxon>Phytophthora</taxon>
    </lineage>
</organism>
<keyword evidence="7 10" id="KW-0505">Motor protein</keyword>
<keyword evidence="5 10" id="KW-0067">ATP-binding</keyword>
<sequence length="869" mass="96754">MGEALEAAERVRVVVRVRPPNDRELQQKHTLTVDDDAGQVFVCKKKPDNEVDRELRYAYDRVFNEKAGQGDVFDYLRDGVQQVAQGFNCTIFAYGQTGTGKTHTMLGNDLEHHLDPTTLDPETPECCPNWGVIPRAIESLFEELRSISRHGSAGVVHCSYMQIYNNDVYDLLQDNKQRMKDPLAVREMIKGNGKQIYVSGLSEFRVTNLQETLQLLKAGNRNRTIRATAYNEKSSRSHALLQLSIEVESRGLESATTIIRRAKLNLVDLAGSEKWDKDVVLGSDRSKELTSINQSLSALGNVISALVNPKRTHIPYRDSKLTRLLQDSLGGNTRTVVIATISPSESSVDETISTLQFAERAKCVTVRVKVNELVDDAILLAQAQREISRLKLLLKQSGSHQQVPALEEQVARLTKENAALVGENQKLCHTVSSLRKASAMHTTTAEEKEATPTTKRTKLSIVAQHPSPPTHRNNAHIDDHPDSSSSSLQLNQLRLELKTLGTETRTKPEVFTAFTDHDVENERFERAANAQELILQGIQTERRELERQLELLSTGGDNQDRDHLINKTGEQSGRRETDPCPICGNDIDDHSDSELDRCIEEEMNMVRQQRAAALKAESVHDRTPSEKKIVQQRPKTDNVTPVQNSGPGVKAIPRSAASDPRIRRVSTSAHGKPSPYLSNAVRKPSTPPQTRADTKPNTGSKGVNGSSEGRPTEAFSSDTASTPDDGDSNQADSHLSSLPPQQAPIPILRQGHKGLKALKKFRAASPYSNAVPRKEKRTILNHEAPAVPNKPDANRVESSHPTNTIVNSVRDIGLELSVYKFRYDCWYNCTIVGFDRKRRMHCCQYDCGDKQWQDLSGHKVKIIGRSDPE</sequence>
<dbReference type="SUPFAM" id="SSF52540">
    <property type="entry name" value="P-loop containing nucleoside triphosphate hydrolases"/>
    <property type="match status" value="1"/>
</dbReference>
<dbReference type="GO" id="GO:0007010">
    <property type="term" value="P:cytoskeleton organization"/>
    <property type="evidence" value="ECO:0007669"/>
    <property type="project" value="UniProtKB-ARBA"/>
</dbReference>
<dbReference type="SMART" id="SM00129">
    <property type="entry name" value="KISc"/>
    <property type="match status" value="1"/>
</dbReference>
<evidence type="ECO:0000256" key="7">
    <source>
        <dbReference type="ARBA" id="ARBA00023175"/>
    </source>
</evidence>
<evidence type="ECO:0000256" key="5">
    <source>
        <dbReference type="ARBA" id="ARBA00022840"/>
    </source>
</evidence>
<dbReference type="GO" id="GO:0005874">
    <property type="term" value="C:microtubule"/>
    <property type="evidence" value="ECO:0007669"/>
    <property type="project" value="UniProtKB-KW"/>
</dbReference>
<evidence type="ECO:0000256" key="11">
    <source>
        <dbReference type="RuleBase" id="RU000394"/>
    </source>
</evidence>
<feature type="region of interest" description="Disordered" evidence="12">
    <location>
        <begin position="554"/>
        <end position="588"/>
    </location>
</feature>
<feature type="domain" description="Kinesin motor" evidence="13">
    <location>
        <begin position="10"/>
        <end position="364"/>
    </location>
</feature>
<dbReference type="Proteomes" id="UP000433483">
    <property type="component" value="Unassembled WGS sequence"/>
</dbReference>
<keyword evidence="4 10" id="KW-0547">Nucleotide-binding</keyword>
<dbReference type="InterPro" id="IPR001752">
    <property type="entry name" value="Kinesin_motor_dom"/>
</dbReference>
<keyword evidence="2" id="KW-0963">Cytoplasm</keyword>
<evidence type="ECO:0000256" key="10">
    <source>
        <dbReference type="PROSITE-ProRule" id="PRU00283"/>
    </source>
</evidence>
<evidence type="ECO:0000313" key="14">
    <source>
        <dbReference type="EMBL" id="KAE9234719.1"/>
    </source>
</evidence>
<comment type="similarity">
    <text evidence="9">Belongs to the TRAFAC class myosin-kinesin ATPase superfamily. Kinesin family. KIN-5/BimC subfamily.</text>
</comment>
<dbReference type="PRINTS" id="PR00380">
    <property type="entry name" value="KINESINHEAVY"/>
</dbReference>
<keyword evidence="3 11" id="KW-0493">Microtubule</keyword>
<dbReference type="InterPro" id="IPR019821">
    <property type="entry name" value="Kinesin_motor_CS"/>
</dbReference>
<feature type="compositionally biased region" description="Basic and acidic residues" evidence="12">
    <location>
        <begin position="617"/>
        <end position="629"/>
    </location>
</feature>
<dbReference type="OrthoDB" id="3176171at2759"/>
<evidence type="ECO:0000256" key="2">
    <source>
        <dbReference type="ARBA" id="ARBA00022490"/>
    </source>
</evidence>
<evidence type="ECO:0000313" key="15">
    <source>
        <dbReference type="Proteomes" id="UP000433483"/>
    </source>
</evidence>
<protein>
    <recommendedName>
        <fullName evidence="11">Kinesin-like protein</fullName>
    </recommendedName>
</protein>
<dbReference type="Pfam" id="PF00225">
    <property type="entry name" value="Kinesin"/>
    <property type="match status" value="1"/>
</dbReference>
<dbReference type="PROSITE" id="PS50067">
    <property type="entry name" value="KINESIN_MOTOR_2"/>
    <property type="match status" value="1"/>
</dbReference>
<feature type="region of interest" description="Disordered" evidence="12">
    <location>
        <begin position="464"/>
        <end position="486"/>
    </location>
</feature>
<dbReference type="InterPro" id="IPR027417">
    <property type="entry name" value="P-loop_NTPase"/>
</dbReference>
<dbReference type="AlphaFoldDB" id="A0A6A3ZH31"/>
<dbReference type="GO" id="GO:0007018">
    <property type="term" value="P:microtubule-based movement"/>
    <property type="evidence" value="ECO:0007669"/>
    <property type="project" value="InterPro"/>
</dbReference>
<accession>A0A6A3ZH31</accession>
<dbReference type="GO" id="GO:0008017">
    <property type="term" value="F:microtubule binding"/>
    <property type="evidence" value="ECO:0007669"/>
    <property type="project" value="InterPro"/>
</dbReference>
<dbReference type="Gene3D" id="3.40.850.10">
    <property type="entry name" value="Kinesin motor domain"/>
    <property type="match status" value="1"/>
</dbReference>
<keyword evidence="8" id="KW-0206">Cytoskeleton</keyword>
<feature type="compositionally biased region" description="Polar residues" evidence="12">
    <location>
        <begin position="688"/>
        <end position="740"/>
    </location>
</feature>
<keyword evidence="15" id="KW-1185">Reference proteome</keyword>
<dbReference type="InterPro" id="IPR036961">
    <property type="entry name" value="Kinesin_motor_dom_sf"/>
</dbReference>
<comment type="subcellular location">
    <subcellularLocation>
        <location evidence="1">Cytoplasm</location>
        <location evidence="1">Cytoskeleton</location>
    </subcellularLocation>
</comment>
<dbReference type="InterPro" id="IPR027640">
    <property type="entry name" value="Kinesin-like_fam"/>
</dbReference>
<evidence type="ECO:0000256" key="6">
    <source>
        <dbReference type="ARBA" id="ARBA00023054"/>
    </source>
</evidence>
<comment type="caution">
    <text evidence="14">The sequence shown here is derived from an EMBL/GenBank/DDBJ whole genome shotgun (WGS) entry which is preliminary data.</text>
</comment>
<keyword evidence="6" id="KW-0175">Coiled coil</keyword>
<evidence type="ECO:0000256" key="1">
    <source>
        <dbReference type="ARBA" id="ARBA00004245"/>
    </source>
</evidence>
<evidence type="ECO:0000256" key="8">
    <source>
        <dbReference type="ARBA" id="ARBA00023212"/>
    </source>
</evidence>
<dbReference type="PANTHER" id="PTHR47968">
    <property type="entry name" value="CENTROMERE PROTEIN E"/>
    <property type="match status" value="1"/>
</dbReference>
<dbReference type="PANTHER" id="PTHR47968:SF75">
    <property type="entry name" value="CENTROMERE-ASSOCIATED PROTEIN E"/>
    <property type="match status" value="1"/>
</dbReference>
<feature type="region of interest" description="Disordered" evidence="12">
    <location>
        <begin position="611"/>
        <end position="745"/>
    </location>
</feature>
<dbReference type="GO" id="GO:0005524">
    <property type="term" value="F:ATP binding"/>
    <property type="evidence" value="ECO:0007669"/>
    <property type="project" value="UniProtKB-UniRule"/>
</dbReference>
<dbReference type="PROSITE" id="PS00411">
    <property type="entry name" value="KINESIN_MOTOR_1"/>
    <property type="match status" value="1"/>
</dbReference>
<dbReference type="EMBL" id="QXGB01000044">
    <property type="protein sequence ID" value="KAE9234719.1"/>
    <property type="molecule type" value="Genomic_DNA"/>
</dbReference>
<dbReference type="FunFam" id="3.40.850.10:FF:000019">
    <property type="entry name" value="Kinesin-like protein KIN-5D"/>
    <property type="match status" value="1"/>
</dbReference>
<evidence type="ECO:0000256" key="3">
    <source>
        <dbReference type="ARBA" id="ARBA00022701"/>
    </source>
</evidence>
<dbReference type="GO" id="GO:0003777">
    <property type="term" value="F:microtubule motor activity"/>
    <property type="evidence" value="ECO:0007669"/>
    <property type="project" value="InterPro"/>
</dbReference>
<proteinExistence type="inferred from homology"/>
<name>A0A6A3ZH31_9STRA</name>
<evidence type="ECO:0000256" key="12">
    <source>
        <dbReference type="SAM" id="MobiDB-lite"/>
    </source>
</evidence>
<reference evidence="14 15" key="1">
    <citation type="submission" date="2018-08" db="EMBL/GenBank/DDBJ databases">
        <title>Genomic investigation of the strawberry pathogen Phytophthora fragariae indicates pathogenicity is determined by transcriptional variation in three key races.</title>
        <authorList>
            <person name="Adams T.M."/>
            <person name="Armitage A.D."/>
            <person name="Sobczyk M.K."/>
            <person name="Bates H.J."/>
            <person name="Dunwell J.M."/>
            <person name="Nellist C.F."/>
            <person name="Harrison R.J."/>
        </authorList>
    </citation>
    <scope>NUCLEOTIDE SEQUENCE [LARGE SCALE GENOMIC DNA]</scope>
    <source>
        <strain evidence="14 15">NOV-27</strain>
    </source>
</reference>
<evidence type="ECO:0000256" key="9">
    <source>
        <dbReference type="ARBA" id="ARBA00034704"/>
    </source>
</evidence>